<dbReference type="Proteomes" id="UP000030686">
    <property type="component" value="Unassembled WGS sequence"/>
</dbReference>
<dbReference type="InterPro" id="IPR000719">
    <property type="entry name" value="Prot_kinase_dom"/>
</dbReference>
<dbReference type="AlphaFoldDB" id="W6QQU9"/>
<evidence type="ECO:0000313" key="3">
    <source>
        <dbReference type="Proteomes" id="UP000030686"/>
    </source>
</evidence>
<dbReference type="PROSITE" id="PS50011">
    <property type="entry name" value="PROTEIN_KINASE_DOM"/>
    <property type="match status" value="1"/>
</dbReference>
<dbReference type="Gene3D" id="1.10.510.10">
    <property type="entry name" value="Transferase(Phosphotransferase) domain 1"/>
    <property type="match status" value="1"/>
</dbReference>
<protein>
    <submittedName>
        <fullName evidence="2">Protein kinase-like domain</fullName>
    </submittedName>
</protein>
<dbReference type="EMBL" id="HG792019">
    <property type="protein sequence ID" value="CDM36454.1"/>
    <property type="molecule type" value="Genomic_DNA"/>
</dbReference>
<keyword evidence="2" id="KW-0418">Kinase</keyword>
<gene>
    <name evidence="2" type="ORF">PROQFM164_S05g000287</name>
</gene>
<keyword evidence="3" id="KW-1185">Reference proteome</keyword>
<proteinExistence type="predicted"/>
<name>W6QQU9_PENRF</name>
<dbReference type="GO" id="GO:0005524">
    <property type="term" value="F:ATP binding"/>
    <property type="evidence" value="ECO:0007669"/>
    <property type="project" value="InterPro"/>
</dbReference>
<organism evidence="2 3">
    <name type="scientific">Penicillium roqueforti (strain FM164)</name>
    <dbReference type="NCBI Taxonomy" id="1365484"/>
    <lineage>
        <taxon>Eukaryota</taxon>
        <taxon>Fungi</taxon>
        <taxon>Dikarya</taxon>
        <taxon>Ascomycota</taxon>
        <taxon>Pezizomycotina</taxon>
        <taxon>Eurotiomycetes</taxon>
        <taxon>Eurotiomycetidae</taxon>
        <taxon>Eurotiales</taxon>
        <taxon>Aspergillaceae</taxon>
        <taxon>Penicillium</taxon>
    </lineage>
</organism>
<reference evidence="2" key="1">
    <citation type="journal article" date="2014" name="Nat. Commun.">
        <title>Multiple recent horizontal transfers of a large genomic region in cheese making fungi.</title>
        <authorList>
            <person name="Cheeseman K."/>
            <person name="Ropars J."/>
            <person name="Renault P."/>
            <person name="Dupont J."/>
            <person name="Gouzy J."/>
            <person name="Branca A."/>
            <person name="Abraham A.L."/>
            <person name="Ceppi M."/>
            <person name="Conseiller E."/>
            <person name="Debuchy R."/>
            <person name="Malagnac F."/>
            <person name="Goarin A."/>
            <person name="Silar P."/>
            <person name="Lacoste S."/>
            <person name="Sallet E."/>
            <person name="Bensimon A."/>
            <person name="Giraud T."/>
            <person name="Brygoo Y."/>
        </authorList>
    </citation>
    <scope>NUCLEOTIDE SEQUENCE [LARGE SCALE GENOMIC DNA]</scope>
    <source>
        <strain evidence="2">FM164</strain>
    </source>
</reference>
<keyword evidence="2" id="KW-0808">Transferase</keyword>
<dbReference type="InterPro" id="IPR011009">
    <property type="entry name" value="Kinase-like_dom_sf"/>
</dbReference>
<evidence type="ECO:0000313" key="2">
    <source>
        <dbReference type="EMBL" id="CDM36454.1"/>
    </source>
</evidence>
<dbReference type="OrthoDB" id="1668230at2759"/>
<evidence type="ECO:0000259" key="1">
    <source>
        <dbReference type="PROSITE" id="PS50011"/>
    </source>
</evidence>
<dbReference type="SUPFAM" id="SSF56112">
    <property type="entry name" value="Protein kinase-like (PK-like)"/>
    <property type="match status" value="1"/>
</dbReference>
<sequence length="120" mass="13092">MLITDHGAVVDPRTGTHLSQDHLFLIGFSQINNDCIAAVHVDISTRNFLVADLSIKLCDFFGSAIGVGGQDTLVSEEDRYRIAPDSPRSTATDIFALGCLIFKITTGLRPYDEIGDSDYQ</sequence>
<dbReference type="STRING" id="1365484.W6QQU9"/>
<accession>W6QQU9</accession>
<feature type="domain" description="Protein kinase" evidence="1">
    <location>
        <begin position="1"/>
        <end position="120"/>
    </location>
</feature>
<dbReference type="GO" id="GO:0004672">
    <property type="term" value="F:protein kinase activity"/>
    <property type="evidence" value="ECO:0007669"/>
    <property type="project" value="InterPro"/>
</dbReference>